<dbReference type="Proteomes" id="UP000319255">
    <property type="component" value="Unassembled WGS sequence"/>
</dbReference>
<feature type="region of interest" description="Disordered" evidence="1">
    <location>
        <begin position="1"/>
        <end position="25"/>
    </location>
</feature>
<proteinExistence type="predicted"/>
<name>A0A501WMN1_9RHOB</name>
<reference evidence="2 3" key="1">
    <citation type="submission" date="2019-06" db="EMBL/GenBank/DDBJ databases">
        <title>A novel bacterium of genus Amaricoccus, isolated from marine sediment.</title>
        <authorList>
            <person name="Huang H."/>
            <person name="Mo K."/>
            <person name="Hu Y."/>
        </authorList>
    </citation>
    <scope>NUCLEOTIDE SEQUENCE [LARGE SCALE GENOMIC DNA]</scope>
    <source>
        <strain evidence="2 3">HB172011</strain>
    </source>
</reference>
<dbReference type="OrthoDB" id="1679673at2"/>
<dbReference type="AlphaFoldDB" id="A0A501WMN1"/>
<dbReference type="InterPro" id="IPR010412">
    <property type="entry name" value="DUF1007"/>
</dbReference>
<dbReference type="Pfam" id="PF06226">
    <property type="entry name" value="DUF1007"/>
    <property type="match status" value="1"/>
</dbReference>
<evidence type="ECO:0000256" key="1">
    <source>
        <dbReference type="SAM" id="MobiDB-lite"/>
    </source>
</evidence>
<organism evidence="2 3">
    <name type="scientific">Amaricoccus solimangrovi</name>
    <dbReference type="NCBI Taxonomy" id="2589815"/>
    <lineage>
        <taxon>Bacteria</taxon>
        <taxon>Pseudomonadati</taxon>
        <taxon>Pseudomonadota</taxon>
        <taxon>Alphaproteobacteria</taxon>
        <taxon>Rhodobacterales</taxon>
        <taxon>Paracoccaceae</taxon>
        <taxon>Amaricoccus</taxon>
    </lineage>
</organism>
<evidence type="ECO:0000313" key="3">
    <source>
        <dbReference type="Proteomes" id="UP000319255"/>
    </source>
</evidence>
<keyword evidence="3" id="KW-1185">Reference proteome</keyword>
<sequence>MGERARHGHDAAGDGRGRGPRRADPRLDLGADAAGVFVTGRGLALVLAAGLIAGSPAAAHPHIFIDGGVDFLFDGEGRLTRLRITWDYDPMTSLFMLEDLGIDGSKPLSDEDRARLAGYDTAWDEGYAGDTYLWNGEQAIGLSNPIAPEAEIRDGRVVLRFLRDLDKPFRPRSDARVEMYDPEYYYSYTLVGTPGLEGTHDRCRATIEPYEPTSKLTFLQKTLSAIPVDQTPDQANVGELFTDKARLRCD</sequence>
<protein>
    <submittedName>
        <fullName evidence="2">DUF1007 family protein</fullName>
    </submittedName>
</protein>
<comment type="caution">
    <text evidence="2">The sequence shown here is derived from an EMBL/GenBank/DDBJ whole genome shotgun (WGS) entry which is preliminary data.</text>
</comment>
<dbReference type="EMBL" id="VFRP01000036">
    <property type="protein sequence ID" value="TPE46996.1"/>
    <property type="molecule type" value="Genomic_DNA"/>
</dbReference>
<accession>A0A501WMN1</accession>
<gene>
    <name evidence="2" type="ORF">FJM51_20895</name>
</gene>
<evidence type="ECO:0000313" key="2">
    <source>
        <dbReference type="EMBL" id="TPE46996.1"/>
    </source>
</evidence>